<evidence type="ECO:0000256" key="1">
    <source>
        <dbReference type="SAM" id="SignalP"/>
    </source>
</evidence>
<evidence type="ECO:0000313" key="4">
    <source>
        <dbReference type="Proteomes" id="UP000683000"/>
    </source>
</evidence>
<feature type="domain" description="PIN" evidence="2">
    <location>
        <begin position="48"/>
        <end position="114"/>
    </location>
</feature>
<sequence length="123" mass="13108">MFSGTAAISSLPVCVCATVTPSLFDTATETASTPEYQIHSDIPGYSVLVLDTDINLSSLSIVALIIESLRWTVVIPVPVIMELDGLGSNATQLGEAAQETVAYITSHIRSHASKCRRPSVSWD</sequence>
<dbReference type="Gene3D" id="3.40.50.1010">
    <property type="entry name" value="5'-nuclease"/>
    <property type="match status" value="1"/>
</dbReference>
<proteinExistence type="predicted"/>
<dbReference type="OrthoDB" id="2691452at2759"/>
<feature type="signal peptide" evidence="1">
    <location>
        <begin position="1"/>
        <end position="17"/>
    </location>
</feature>
<evidence type="ECO:0000313" key="3">
    <source>
        <dbReference type="EMBL" id="KAG6370598.1"/>
    </source>
</evidence>
<dbReference type="Proteomes" id="UP000683000">
    <property type="component" value="Unassembled WGS sequence"/>
</dbReference>
<dbReference type="InterPro" id="IPR002716">
    <property type="entry name" value="PIN_dom"/>
</dbReference>
<feature type="chain" id="PRO_5034309063" description="PIN domain-containing protein" evidence="1">
    <location>
        <begin position="18"/>
        <end position="123"/>
    </location>
</feature>
<dbReference type="AlphaFoldDB" id="A0A8I3A3P5"/>
<keyword evidence="4" id="KW-1185">Reference proteome</keyword>
<comment type="caution">
    <text evidence="3">The sequence shown here is derived from an EMBL/GenBank/DDBJ whole genome shotgun (WGS) entry which is preliminary data.</text>
</comment>
<protein>
    <recommendedName>
        <fullName evidence="2">PIN domain-containing protein</fullName>
    </recommendedName>
</protein>
<accession>A0A8I3A3P5</accession>
<dbReference type="Pfam" id="PF13638">
    <property type="entry name" value="PIN_4"/>
    <property type="match status" value="1"/>
</dbReference>
<name>A0A8I3A3P5_9AGAM</name>
<gene>
    <name evidence="3" type="ORF">JVT61DRAFT_11217</name>
</gene>
<reference evidence="3" key="1">
    <citation type="submission" date="2021-03" db="EMBL/GenBank/DDBJ databases">
        <title>Evolutionary innovations through gain and loss of genes in the ectomycorrhizal Boletales.</title>
        <authorList>
            <person name="Wu G."/>
            <person name="Miyauchi S."/>
            <person name="Morin E."/>
            <person name="Yang Z.-L."/>
            <person name="Xu J."/>
            <person name="Martin F.M."/>
        </authorList>
    </citation>
    <scope>NUCLEOTIDE SEQUENCE</scope>
    <source>
        <strain evidence="3">BR01</strain>
    </source>
</reference>
<keyword evidence="1" id="KW-0732">Signal</keyword>
<dbReference type="EMBL" id="JAGFBS010000047">
    <property type="protein sequence ID" value="KAG6370598.1"/>
    <property type="molecule type" value="Genomic_DNA"/>
</dbReference>
<organism evidence="3 4">
    <name type="scientific">Boletus reticuloceps</name>
    <dbReference type="NCBI Taxonomy" id="495285"/>
    <lineage>
        <taxon>Eukaryota</taxon>
        <taxon>Fungi</taxon>
        <taxon>Dikarya</taxon>
        <taxon>Basidiomycota</taxon>
        <taxon>Agaricomycotina</taxon>
        <taxon>Agaricomycetes</taxon>
        <taxon>Agaricomycetidae</taxon>
        <taxon>Boletales</taxon>
        <taxon>Boletineae</taxon>
        <taxon>Boletaceae</taxon>
        <taxon>Boletoideae</taxon>
        <taxon>Boletus</taxon>
    </lineage>
</organism>
<evidence type="ECO:0000259" key="2">
    <source>
        <dbReference type="Pfam" id="PF13638"/>
    </source>
</evidence>